<dbReference type="PANTHER" id="PTHR12899">
    <property type="entry name" value="39S RIBOSOMAL PROTEIN L18, MITOCHONDRIAL"/>
    <property type="match status" value="1"/>
</dbReference>
<evidence type="ECO:0000256" key="2">
    <source>
        <dbReference type="ARBA" id="ARBA00022730"/>
    </source>
</evidence>
<comment type="caution">
    <text evidence="8">The sequence shown here is derived from an EMBL/GenBank/DDBJ whole genome shotgun (WGS) entry which is preliminary data.</text>
</comment>
<keyword evidence="3 7" id="KW-0694">RNA-binding</keyword>
<dbReference type="GO" id="GO:0005737">
    <property type="term" value="C:cytoplasm"/>
    <property type="evidence" value="ECO:0007669"/>
    <property type="project" value="UniProtKB-ARBA"/>
</dbReference>
<dbReference type="InterPro" id="IPR005484">
    <property type="entry name" value="Ribosomal_uL18_bac/plant/anim"/>
</dbReference>
<keyword evidence="2 7" id="KW-0699">rRNA-binding</keyword>
<evidence type="ECO:0000256" key="3">
    <source>
        <dbReference type="ARBA" id="ARBA00022884"/>
    </source>
</evidence>
<keyword evidence="4 7" id="KW-0689">Ribosomal protein</keyword>
<dbReference type="GO" id="GO:0005840">
    <property type="term" value="C:ribosome"/>
    <property type="evidence" value="ECO:0007669"/>
    <property type="project" value="UniProtKB-KW"/>
</dbReference>
<comment type="similarity">
    <text evidence="1 7">Belongs to the universal ribosomal protein uL18 family.</text>
</comment>
<sequence length="106" mass="11562">MKRRIIKKKRKIIGTTERPRLSVYRSNNNIFAQVVEDFSGKTLASASSLKLEKGSNIAAAQKVGEALAQAAIKAGVKKVVFDKGEFLYHGRLKALADAARKGGLDF</sequence>
<dbReference type="InterPro" id="IPR057268">
    <property type="entry name" value="Ribosomal_L18"/>
</dbReference>
<proteinExistence type="inferred from homology"/>
<dbReference type="AlphaFoldDB" id="A0A1F4U5Q9"/>
<reference evidence="8 9" key="1">
    <citation type="journal article" date="2016" name="Nat. Commun.">
        <title>Thousands of microbial genomes shed light on interconnected biogeochemical processes in an aquifer system.</title>
        <authorList>
            <person name="Anantharaman K."/>
            <person name="Brown C.T."/>
            <person name="Hug L.A."/>
            <person name="Sharon I."/>
            <person name="Castelle C.J."/>
            <person name="Probst A.J."/>
            <person name="Thomas B.C."/>
            <person name="Singh A."/>
            <person name="Wilkins M.J."/>
            <person name="Karaoz U."/>
            <person name="Brodie E.L."/>
            <person name="Williams K.H."/>
            <person name="Hubbard S.S."/>
            <person name="Banfield J.F."/>
        </authorList>
    </citation>
    <scope>NUCLEOTIDE SEQUENCE [LARGE SCALE GENOMIC DNA]</scope>
</reference>
<dbReference type="GO" id="GO:1990904">
    <property type="term" value="C:ribonucleoprotein complex"/>
    <property type="evidence" value="ECO:0007669"/>
    <property type="project" value="UniProtKB-KW"/>
</dbReference>
<dbReference type="EMBL" id="MEUJ01000004">
    <property type="protein sequence ID" value="OGC40276.1"/>
    <property type="molecule type" value="Genomic_DNA"/>
</dbReference>
<evidence type="ECO:0000313" key="9">
    <source>
        <dbReference type="Proteomes" id="UP000179242"/>
    </source>
</evidence>
<gene>
    <name evidence="7" type="primary">rplR</name>
    <name evidence="8" type="ORF">A2438_03245</name>
</gene>
<name>A0A1F4U5Q9_UNCSA</name>
<evidence type="ECO:0000313" key="8">
    <source>
        <dbReference type="EMBL" id="OGC40276.1"/>
    </source>
</evidence>
<keyword evidence="5 7" id="KW-0687">Ribonucleoprotein</keyword>
<dbReference type="InterPro" id="IPR004389">
    <property type="entry name" value="Ribosomal_uL18_bac-type"/>
</dbReference>
<dbReference type="NCBIfam" id="TIGR00060">
    <property type="entry name" value="L18_bact"/>
    <property type="match status" value="1"/>
</dbReference>
<dbReference type="HAMAP" id="MF_01337_B">
    <property type="entry name" value="Ribosomal_uL18_B"/>
    <property type="match status" value="1"/>
</dbReference>
<dbReference type="GO" id="GO:0008097">
    <property type="term" value="F:5S rRNA binding"/>
    <property type="evidence" value="ECO:0007669"/>
    <property type="project" value="TreeGrafter"/>
</dbReference>
<dbReference type="Gene3D" id="3.30.420.100">
    <property type="match status" value="1"/>
</dbReference>
<evidence type="ECO:0000256" key="1">
    <source>
        <dbReference type="ARBA" id="ARBA00007116"/>
    </source>
</evidence>
<dbReference type="FunFam" id="3.30.420.100:FF:000001">
    <property type="entry name" value="50S ribosomal protein L18"/>
    <property type="match status" value="1"/>
</dbReference>
<dbReference type="GO" id="GO:0006412">
    <property type="term" value="P:translation"/>
    <property type="evidence" value="ECO:0007669"/>
    <property type="project" value="UniProtKB-UniRule"/>
</dbReference>
<protein>
    <recommendedName>
        <fullName evidence="6 7">Large ribosomal subunit protein uL18</fullName>
    </recommendedName>
</protein>
<dbReference type="Proteomes" id="UP000179242">
    <property type="component" value="Unassembled WGS sequence"/>
</dbReference>
<dbReference type="PANTHER" id="PTHR12899:SF3">
    <property type="entry name" value="LARGE RIBOSOMAL SUBUNIT PROTEIN UL18M"/>
    <property type="match status" value="1"/>
</dbReference>
<evidence type="ECO:0000256" key="5">
    <source>
        <dbReference type="ARBA" id="ARBA00023274"/>
    </source>
</evidence>
<dbReference type="SUPFAM" id="SSF53137">
    <property type="entry name" value="Translational machinery components"/>
    <property type="match status" value="1"/>
</dbReference>
<evidence type="ECO:0000256" key="4">
    <source>
        <dbReference type="ARBA" id="ARBA00022980"/>
    </source>
</evidence>
<evidence type="ECO:0000256" key="7">
    <source>
        <dbReference type="HAMAP-Rule" id="MF_01337"/>
    </source>
</evidence>
<comment type="subunit">
    <text evidence="7">Part of the 50S ribosomal subunit; part of the 5S rRNA/L5/L18/L25 subcomplex. Contacts the 5S and 23S rRNAs.</text>
</comment>
<accession>A0A1F4U5Q9</accession>
<dbReference type="GO" id="GO:0003735">
    <property type="term" value="F:structural constituent of ribosome"/>
    <property type="evidence" value="ECO:0007669"/>
    <property type="project" value="InterPro"/>
</dbReference>
<organism evidence="8 9">
    <name type="scientific">candidate division WOR-1 bacterium RIFOXYC2_FULL_46_14</name>
    <dbReference type="NCBI Taxonomy" id="1802587"/>
    <lineage>
        <taxon>Bacteria</taxon>
        <taxon>Bacillati</taxon>
        <taxon>Saganbacteria</taxon>
    </lineage>
</organism>
<dbReference type="Pfam" id="PF00861">
    <property type="entry name" value="Ribosomal_L18p"/>
    <property type="match status" value="1"/>
</dbReference>
<dbReference type="CDD" id="cd00432">
    <property type="entry name" value="Ribosomal_L18_L5e"/>
    <property type="match status" value="1"/>
</dbReference>
<comment type="function">
    <text evidence="7">This is one of the proteins that bind and probably mediate the attachment of the 5S RNA into the large ribosomal subunit, where it forms part of the central protuberance.</text>
</comment>
<evidence type="ECO:0000256" key="6">
    <source>
        <dbReference type="ARBA" id="ARBA00035197"/>
    </source>
</evidence>